<comment type="similarity">
    <text evidence="1">Belongs to the class-IV pyridoxal-phosphate-dependent aminotransferase family.</text>
</comment>
<protein>
    <submittedName>
        <fullName evidence="2">Unannotated protein</fullName>
    </submittedName>
</protein>
<dbReference type="PANTHER" id="PTHR42743">
    <property type="entry name" value="AMINO-ACID AMINOTRANSFERASE"/>
    <property type="match status" value="1"/>
</dbReference>
<dbReference type="InterPro" id="IPR043131">
    <property type="entry name" value="BCAT-like_N"/>
</dbReference>
<dbReference type="Gene3D" id="3.30.470.10">
    <property type="match status" value="1"/>
</dbReference>
<name>A0A6J6FAJ5_9ZZZZ</name>
<accession>A0A6J6FAJ5</accession>
<dbReference type="InterPro" id="IPR050571">
    <property type="entry name" value="Class-IV_PLP-Dep_Aminotrnsfr"/>
</dbReference>
<dbReference type="SUPFAM" id="SSF56752">
    <property type="entry name" value="D-aminoacid aminotransferase-like PLP-dependent enzymes"/>
    <property type="match status" value="1"/>
</dbReference>
<dbReference type="InterPro" id="IPR036038">
    <property type="entry name" value="Aminotransferase-like"/>
</dbReference>
<dbReference type="InterPro" id="IPR043132">
    <property type="entry name" value="BCAT-like_C"/>
</dbReference>
<evidence type="ECO:0000256" key="1">
    <source>
        <dbReference type="ARBA" id="ARBA00009320"/>
    </source>
</evidence>
<organism evidence="2">
    <name type="scientific">freshwater metagenome</name>
    <dbReference type="NCBI Taxonomy" id="449393"/>
    <lineage>
        <taxon>unclassified sequences</taxon>
        <taxon>metagenomes</taxon>
        <taxon>ecological metagenomes</taxon>
    </lineage>
</organism>
<dbReference type="InterPro" id="IPR001544">
    <property type="entry name" value="Aminotrans_IV"/>
</dbReference>
<sequence length="256" mass="28248">MKLLINGISQSDVSKLPNSDALLRGDGLFETILAIDDKPVALDRHLARLERSADKLQITLPASIDIKVGISNLLEAQTGQSKVRLVVLSDGNWFISAEPLVESAQSISLTKFSDPFNSKSGLVGIKSISYGLSLLAVRKAKQLGFDDSIFINEEGFVVETGFSNLLILSGSTWQTPALSTGCLPGITRELLIKWFDVQEVELTYEQFLAKDAIYTTSCLRLIQPVKKVDDKLFNENRLGNELITQFKEKLFSNINP</sequence>
<reference evidence="2" key="1">
    <citation type="submission" date="2020-05" db="EMBL/GenBank/DDBJ databases">
        <authorList>
            <person name="Chiriac C."/>
            <person name="Salcher M."/>
            <person name="Ghai R."/>
            <person name="Kavagutti S V."/>
        </authorList>
    </citation>
    <scope>NUCLEOTIDE SEQUENCE</scope>
</reference>
<dbReference type="GO" id="GO:0046394">
    <property type="term" value="P:carboxylic acid biosynthetic process"/>
    <property type="evidence" value="ECO:0007669"/>
    <property type="project" value="UniProtKB-ARBA"/>
</dbReference>
<dbReference type="Pfam" id="PF01063">
    <property type="entry name" value="Aminotran_4"/>
    <property type="match status" value="1"/>
</dbReference>
<dbReference type="AlphaFoldDB" id="A0A6J6FAJ5"/>
<dbReference type="GO" id="GO:0003824">
    <property type="term" value="F:catalytic activity"/>
    <property type="evidence" value="ECO:0007669"/>
    <property type="project" value="InterPro"/>
</dbReference>
<dbReference type="PANTHER" id="PTHR42743:SF11">
    <property type="entry name" value="AMINODEOXYCHORISMATE LYASE"/>
    <property type="match status" value="1"/>
</dbReference>
<evidence type="ECO:0000313" key="2">
    <source>
        <dbReference type="EMBL" id="CAB4585891.1"/>
    </source>
</evidence>
<gene>
    <name evidence="2" type="ORF">UFOPK1776_00316</name>
</gene>
<dbReference type="EMBL" id="CAEZUC010000026">
    <property type="protein sequence ID" value="CAB4585891.1"/>
    <property type="molecule type" value="Genomic_DNA"/>
</dbReference>
<dbReference type="Gene3D" id="3.20.10.10">
    <property type="entry name" value="D-amino Acid Aminotransferase, subunit A, domain 2"/>
    <property type="match status" value="1"/>
</dbReference>
<proteinExistence type="inferred from homology"/>